<organism evidence="3 4">
    <name type="scientific">Glomus cerebriforme</name>
    <dbReference type="NCBI Taxonomy" id="658196"/>
    <lineage>
        <taxon>Eukaryota</taxon>
        <taxon>Fungi</taxon>
        <taxon>Fungi incertae sedis</taxon>
        <taxon>Mucoromycota</taxon>
        <taxon>Glomeromycotina</taxon>
        <taxon>Glomeromycetes</taxon>
        <taxon>Glomerales</taxon>
        <taxon>Glomeraceae</taxon>
        <taxon>Glomus</taxon>
    </lineage>
</organism>
<keyword evidence="4" id="KW-1185">Reference proteome</keyword>
<accession>A0A397STD3</accession>
<evidence type="ECO:0000256" key="2">
    <source>
        <dbReference type="ARBA" id="ARBA00023242"/>
    </source>
</evidence>
<proteinExistence type="predicted"/>
<dbReference type="GO" id="GO:0005634">
    <property type="term" value="C:nucleus"/>
    <property type="evidence" value="ECO:0007669"/>
    <property type="project" value="UniProtKB-SubCell"/>
</dbReference>
<dbReference type="SUPFAM" id="SSF47762">
    <property type="entry name" value="PAH2 domain"/>
    <property type="match status" value="1"/>
</dbReference>
<evidence type="ECO:0000313" key="4">
    <source>
        <dbReference type="Proteomes" id="UP000265703"/>
    </source>
</evidence>
<protein>
    <submittedName>
        <fullName evidence="3">Uncharacterized protein</fullName>
    </submittedName>
</protein>
<dbReference type="AlphaFoldDB" id="A0A397STD3"/>
<evidence type="ECO:0000256" key="1">
    <source>
        <dbReference type="ARBA" id="ARBA00004123"/>
    </source>
</evidence>
<comment type="subcellular location">
    <subcellularLocation>
        <location evidence="1">Nucleus</location>
    </subcellularLocation>
</comment>
<name>A0A397STD3_9GLOM</name>
<comment type="caution">
    <text evidence="3">The sequence shown here is derived from an EMBL/GenBank/DDBJ whole genome shotgun (WGS) entry which is preliminary data.</text>
</comment>
<sequence>METNVRTNAERETIARLDELVSSLSPPSEDPSYSLYNIASLEITSNSYSNVDMNDDADMEEVVDDIFALPQFSRFNYITDHGNNSFISPPLSDDEENQRDMLEDFNNRDKKVQELILQNKRYFEKIKQSFNSSEEEWKRFLRVLYAKSEIVPNREWINTICEFINPTNPLLLKFKELISNNLQVENTDDNVIDLYGAAPYQTSEIDDDAYFPSYNSTAISSRRESRDDNFMQDVDIKVIRNYPEKLADFESAYPDFFMNARTCFGQGCRRLVNHLQESNGNTYNFNGDSFDSIPEYGEYYNNGDYCEEGLRTKVEEHRQACEDSELYERFVQIFFTPRRMMPDDLWEEAIYECLNDWPHLMVQLKDIIVFEVSNENNNEVLGE</sequence>
<keyword evidence="2" id="KW-0539">Nucleus</keyword>
<dbReference type="GO" id="GO:0006355">
    <property type="term" value="P:regulation of DNA-templated transcription"/>
    <property type="evidence" value="ECO:0007669"/>
    <property type="project" value="InterPro"/>
</dbReference>
<reference evidence="3 4" key="1">
    <citation type="submission" date="2018-06" db="EMBL/GenBank/DDBJ databases">
        <title>Comparative genomics reveals the genomic features of Rhizophagus irregularis, R. cerebriforme, R. diaphanum and Gigaspora rosea, and their symbiotic lifestyle signature.</title>
        <authorList>
            <person name="Morin E."/>
            <person name="San Clemente H."/>
            <person name="Chen E.C.H."/>
            <person name="De La Providencia I."/>
            <person name="Hainaut M."/>
            <person name="Kuo A."/>
            <person name="Kohler A."/>
            <person name="Murat C."/>
            <person name="Tang N."/>
            <person name="Roy S."/>
            <person name="Loubradou J."/>
            <person name="Henrissat B."/>
            <person name="Grigoriev I.V."/>
            <person name="Corradi N."/>
            <person name="Roux C."/>
            <person name="Martin F.M."/>
        </authorList>
    </citation>
    <scope>NUCLEOTIDE SEQUENCE [LARGE SCALE GENOMIC DNA]</scope>
    <source>
        <strain evidence="3 4">DAOM 227022</strain>
    </source>
</reference>
<evidence type="ECO:0000313" key="3">
    <source>
        <dbReference type="EMBL" id="RIA88169.1"/>
    </source>
</evidence>
<dbReference type="Proteomes" id="UP000265703">
    <property type="component" value="Unassembled WGS sequence"/>
</dbReference>
<dbReference type="EMBL" id="QKYT01000276">
    <property type="protein sequence ID" value="RIA88169.1"/>
    <property type="molecule type" value="Genomic_DNA"/>
</dbReference>
<dbReference type="InterPro" id="IPR036600">
    <property type="entry name" value="PAH_sf"/>
</dbReference>
<gene>
    <name evidence="3" type="ORF">C1645_775692</name>
</gene>
<dbReference type="OrthoDB" id="5279943at2759"/>